<keyword evidence="1" id="KW-0472">Membrane</keyword>
<feature type="domain" description="Acyltransferase 3" evidence="2">
    <location>
        <begin position="4"/>
        <end position="311"/>
    </location>
</feature>
<evidence type="ECO:0000256" key="1">
    <source>
        <dbReference type="SAM" id="Phobius"/>
    </source>
</evidence>
<evidence type="ECO:0000259" key="2">
    <source>
        <dbReference type="Pfam" id="PF01757"/>
    </source>
</evidence>
<feature type="transmembrane region" description="Helical" evidence="1">
    <location>
        <begin position="300"/>
        <end position="320"/>
    </location>
</feature>
<feature type="transmembrane region" description="Helical" evidence="1">
    <location>
        <begin position="260"/>
        <end position="280"/>
    </location>
</feature>
<name>A0A7Y0DQ93_9GAMM</name>
<accession>A0A7Y0DQ93</accession>
<evidence type="ECO:0000313" key="3">
    <source>
        <dbReference type="EMBL" id="NMM39535.1"/>
    </source>
</evidence>
<keyword evidence="3" id="KW-0808">Transferase</keyword>
<comment type="caution">
    <text evidence="3">The sequence shown here is derived from an EMBL/GenBank/DDBJ whole genome shotgun (WGS) entry which is preliminary data.</text>
</comment>
<dbReference type="RefSeq" id="WP_282435188.1">
    <property type="nucleotide sequence ID" value="NZ_JABBMT010000001.1"/>
</dbReference>
<evidence type="ECO:0000313" key="4">
    <source>
        <dbReference type="Proteomes" id="UP000570493"/>
    </source>
</evidence>
<dbReference type="AlphaFoldDB" id="A0A7Y0DQ93"/>
<dbReference type="InterPro" id="IPR002656">
    <property type="entry name" value="Acyl_transf_3_dom"/>
</dbReference>
<feature type="transmembrane region" description="Helical" evidence="1">
    <location>
        <begin position="33"/>
        <end position="55"/>
    </location>
</feature>
<keyword evidence="3" id="KW-0012">Acyltransferase</keyword>
<feature type="transmembrane region" description="Helical" evidence="1">
    <location>
        <begin position="204"/>
        <end position="224"/>
    </location>
</feature>
<feature type="transmembrane region" description="Helical" evidence="1">
    <location>
        <begin position="236"/>
        <end position="253"/>
    </location>
</feature>
<feature type="transmembrane region" description="Helical" evidence="1">
    <location>
        <begin position="67"/>
        <end position="88"/>
    </location>
</feature>
<dbReference type="Proteomes" id="UP000570493">
    <property type="component" value="Unassembled WGS sequence"/>
</dbReference>
<sequence length="330" mass="37848">MTRINYIDNMKAIGIALVVLGHAAWLNEDIYTLIYSFHMPLFFFLSGFLASTADTTKQALIKLSQRLVLPFIFFFLVSYLFWLPLHFFGDGQASNMKWFDPLSRLITSQADSFHINGVLWFFPCLIVISLAQAIFFSSLKTIHSTMLSSVMLVIMLLNRDLISDRLFWSIDSAVIGLFFYQLGALIKKVDFFSNPLLNNKTKTYLLLFFSVLIFCYLALLNGNVDMRELQFGVFPLLYPVIACLGIFIVFLISKSIKSRAIFQLLAVSSIVIFPLHLIIFRFLHKIELKIVSSGSLLFDLLPYFNTVIAIYFLFLVFELLKKKTPRVIGL</sequence>
<protein>
    <submittedName>
        <fullName evidence="3">Acyltransferase family protein</fullName>
    </submittedName>
</protein>
<dbReference type="PANTHER" id="PTHR37312:SF1">
    <property type="entry name" value="MEMBRANE-BOUND ACYLTRANSFERASE YKRP-RELATED"/>
    <property type="match status" value="1"/>
</dbReference>
<feature type="transmembrane region" description="Helical" evidence="1">
    <location>
        <begin position="113"/>
        <end position="135"/>
    </location>
</feature>
<dbReference type="Pfam" id="PF01757">
    <property type="entry name" value="Acyl_transf_3"/>
    <property type="match status" value="1"/>
</dbReference>
<proteinExistence type="predicted"/>
<dbReference type="InterPro" id="IPR052734">
    <property type="entry name" value="Nod_factor_acetyltransferase"/>
</dbReference>
<dbReference type="GO" id="GO:0016747">
    <property type="term" value="F:acyltransferase activity, transferring groups other than amino-acyl groups"/>
    <property type="evidence" value="ECO:0007669"/>
    <property type="project" value="InterPro"/>
</dbReference>
<reference evidence="3" key="1">
    <citation type="submission" date="2020-04" db="EMBL/GenBank/DDBJ databases">
        <title>Genome Sequencing for Pseudoaltermonas arctica.</title>
        <authorList>
            <person name="Elkins N.S."/>
        </authorList>
    </citation>
    <scope>NUCLEOTIDE SEQUENCE [LARGE SCALE GENOMIC DNA]</scope>
    <source>
        <strain evidence="3">NEC-BIFX-2020_0012</strain>
    </source>
</reference>
<keyword evidence="4" id="KW-1185">Reference proteome</keyword>
<keyword evidence="1" id="KW-0812">Transmembrane</keyword>
<dbReference type="PANTHER" id="PTHR37312">
    <property type="entry name" value="MEMBRANE-BOUND ACYLTRANSFERASE YKRP-RELATED"/>
    <property type="match status" value="1"/>
</dbReference>
<dbReference type="EMBL" id="JABBMT010000001">
    <property type="protein sequence ID" value="NMM39535.1"/>
    <property type="molecule type" value="Genomic_DNA"/>
</dbReference>
<keyword evidence="1" id="KW-1133">Transmembrane helix</keyword>
<gene>
    <name evidence="3" type="ORF">HHO47_01400</name>
</gene>
<organism evidence="3 4">
    <name type="scientific">Pseudoalteromonas arctica</name>
    <dbReference type="NCBI Taxonomy" id="394751"/>
    <lineage>
        <taxon>Bacteria</taxon>
        <taxon>Pseudomonadati</taxon>
        <taxon>Pseudomonadota</taxon>
        <taxon>Gammaproteobacteria</taxon>
        <taxon>Alteromonadales</taxon>
        <taxon>Pseudoalteromonadaceae</taxon>
        <taxon>Pseudoalteromonas</taxon>
    </lineage>
</organism>